<dbReference type="InterPro" id="IPR050595">
    <property type="entry name" value="Bact_response_regulator"/>
</dbReference>
<evidence type="ECO:0008006" key="7">
    <source>
        <dbReference type="Google" id="ProtNLM"/>
    </source>
</evidence>
<evidence type="ECO:0000259" key="3">
    <source>
        <dbReference type="PROSITE" id="PS50110"/>
    </source>
</evidence>
<sequence length="285" mass="31326">MSEAPLILIADNSTVSREYIANILIPAGYRVMQSVDGGSALKVVREHDVSLAIIDHYMEPYGGLEFAKEVTASDFGLPMLMVTKEETSDLLLELSRHGVHHLLKKPVEPKRLLETIRRLLREKSPGIEDISHGEAIEIAKSTYSHDELMKKTLDLALKNVTTGQGGPFSAIIVDQQGRILGEGSNRSTFRADPIAHAEVMAIRQATEKMDSLSLYNCILYSSSEPTKIGRALIDSVGIARVYYGLSSEEVAGLFPAKEFKNAAYEQFKKDAALEMLAAAKAHQPE</sequence>
<dbReference type="PANTHER" id="PTHR44591">
    <property type="entry name" value="STRESS RESPONSE REGULATOR PROTEIN 1"/>
    <property type="match status" value="1"/>
</dbReference>
<dbReference type="Gene3D" id="3.40.50.2300">
    <property type="match status" value="1"/>
</dbReference>
<name>A0A2W5FKV8_9BACT</name>
<feature type="modified residue" description="4-aspartylphosphate" evidence="2">
    <location>
        <position position="55"/>
    </location>
</feature>
<dbReference type="CDD" id="cd01285">
    <property type="entry name" value="nucleoside_deaminase"/>
    <property type="match status" value="1"/>
</dbReference>
<gene>
    <name evidence="5" type="ORF">DI586_03220</name>
</gene>
<comment type="caution">
    <text evidence="5">The sequence shown here is derived from an EMBL/GenBank/DDBJ whole genome shotgun (WGS) entry which is preliminary data.</text>
</comment>
<dbReference type="SUPFAM" id="SSF53927">
    <property type="entry name" value="Cytidine deaminase-like"/>
    <property type="match status" value="1"/>
</dbReference>
<protein>
    <recommendedName>
        <fullName evidence="7">Response regulatory domain-containing protein</fullName>
    </recommendedName>
</protein>
<dbReference type="SUPFAM" id="SSF52172">
    <property type="entry name" value="CheY-like"/>
    <property type="match status" value="1"/>
</dbReference>
<keyword evidence="1 2" id="KW-0597">Phosphoprotein</keyword>
<evidence type="ECO:0000256" key="2">
    <source>
        <dbReference type="PROSITE-ProRule" id="PRU00169"/>
    </source>
</evidence>
<dbReference type="Pfam" id="PF00072">
    <property type="entry name" value="Response_reg"/>
    <property type="match status" value="1"/>
</dbReference>
<feature type="domain" description="CMP/dCMP-type deaminase" evidence="4">
    <location>
        <begin position="143"/>
        <end position="267"/>
    </location>
</feature>
<evidence type="ECO:0000259" key="4">
    <source>
        <dbReference type="PROSITE" id="PS51747"/>
    </source>
</evidence>
<reference evidence="5 6" key="1">
    <citation type="submission" date="2017-08" db="EMBL/GenBank/DDBJ databases">
        <title>Infants hospitalized years apart are colonized by the same room-sourced microbial strains.</title>
        <authorList>
            <person name="Brooks B."/>
            <person name="Olm M.R."/>
            <person name="Firek B.A."/>
            <person name="Baker R."/>
            <person name="Thomas B.C."/>
            <person name="Morowitz M.J."/>
            <person name="Banfield J.F."/>
        </authorList>
    </citation>
    <scope>NUCLEOTIDE SEQUENCE [LARGE SCALE GENOMIC DNA]</scope>
    <source>
        <strain evidence="5">S2_006_000_R2_64</strain>
    </source>
</reference>
<dbReference type="SMART" id="SM00448">
    <property type="entry name" value="REC"/>
    <property type="match status" value="1"/>
</dbReference>
<dbReference type="GO" id="GO:0003824">
    <property type="term" value="F:catalytic activity"/>
    <property type="evidence" value="ECO:0007669"/>
    <property type="project" value="InterPro"/>
</dbReference>
<dbReference type="GO" id="GO:0000160">
    <property type="term" value="P:phosphorelay signal transduction system"/>
    <property type="evidence" value="ECO:0007669"/>
    <property type="project" value="InterPro"/>
</dbReference>
<feature type="domain" description="Response regulatory" evidence="3">
    <location>
        <begin position="6"/>
        <end position="120"/>
    </location>
</feature>
<evidence type="ECO:0000313" key="6">
    <source>
        <dbReference type="Proteomes" id="UP000249739"/>
    </source>
</evidence>
<dbReference type="PROSITE" id="PS51747">
    <property type="entry name" value="CYT_DCMP_DEAMINASES_2"/>
    <property type="match status" value="1"/>
</dbReference>
<proteinExistence type="predicted"/>
<dbReference type="Proteomes" id="UP000249739">
    <property type="component" value="Unassembled WGS sequence"/>
</dbReference>
<dbReference type="InterPro" id="IPR011006">
    <property type="entry name" value="CheY-like_superfamily"/>
</dbReference>
<dbReference type="InterPro" id="IPR001789">
    <property type="entry name" value="Sig_transdc_resp-reg_receiver"/>
</dbReference>
<evidence type="ECO:0000256" key="1">
    <source>
        <dbReference type="ARBA" id="ARBA00022553"/>
    </source>
</evidence>
<dbReference type="AlphaFoldDB" id="A0A2W5FKV8"/>
<dbReference type="InterPro" id="IPR016193">
    <property type="entry name" value="Cytidine_deaminase-like"/>
</dbReference>
<dbReference type="Pfam" id="PF00383">
    <property type="entry name" value="dCMP_cyt_deam_1"/>
    <property type="match status" value="1"/>
</dbReference>
<dbReference type="Gene3D" id="3.40.140.10">
    <property type="entry name" value="Cytidine Deaminase, domain 2"/>
    <property type="match status" value="1"/>
</dbReference>
<dbReference type="EMBL" id="QFOT01000021">
    <property type="protein sequence ID" value="PZP56581.1"/>
    <property type="molecule type" value="Genomic_DNA"/>
</dbReference>
<evidence type="ECO:0000313" key="5">
    <source>
        <dbReference type="EMBL" id="PZP56581.1"/>
    </source>
</evidence>
<organism evidence="5 6">
    <name type="scientific">Micavibrio aeruginosavorus</name>
    <dbReference type="NCBI Taxonomy" id="349221"/>
    <lineage>
        <taxon>Bacteria</taxon>
        <taxon>Pseudomonadati</taxon>
        <taxon>Bdellovibrionota</taxon>
        <taxon>Bdellovibrionia</taxon>
        <taxon>Bdellovibrionales</taxon>
        <taxon>Pseudobdellovibrionaceae</taxon>
        <taxon>Micavibrio</taxon>
    </lineage>
</organism>
<dbReference type="PROSITE" id="PS50110">
    <property type="entry name" value="RESPONSE_REGULATORY"/>
    <property type="match status" value="1"/>
</dbReference>
<accession>A0A2W5FKV8</accession>
<dbReference type="PANTHER" id="PTHR44591:SF3">
    <property type="entry name" value="RESPONSE REGULATORY DOMAIN-CONTAINING PROTEIN"/>
    <property type="match status" value="1"/>
</dbReference>
<dbReference type="InterPro" id="IPR002125">
    <property type="entry name" value="CMP_dCMP_dom"/>
</dbReference>